<reference evidence="12" key="1">
    <citation type="journal article" date="2019" name="Int. J. Syst. Evol. Microbiol.">
        <title>The Global Catalogue of Microorganisms (GCM) 10K type strain sequencing project: providing services to taxonomists for standard genome sequencing and annotation.</title>
        <authorList>
            <consortium name="The Broad Institute Genomics Platform"/>
            <consortium name="The Broad Institute Genome Sequencing Center for Infectious Disease"/>
            <person name="Wu L."/>
            <person name="Ma J."/>
        </authorList>
    </citation>
    <scope>NUCLEOTIDE SEQUENCE [LARGE SCALE GENOMIC DNA]</scope>
    <source>
        <strain evidence="12">CCUG 54356</strain>
    </source>
</reference>
<feature type="region of interest" description="Disordered" evidence="5">
    <location>
        <begin position="139"/>
        <end position="205"/>
    </location>
</feature>
<dbReference type="InterPro" id="IPR012340">
    <property type="entry name" value="NA-bd_OB-fold"/>
</dbReference>
<feature type="compositionally biased region" description="Basic and acidic residues" evidence="5">
    <location>
        <begin position="157"/>
        <end position="183"/>
    </location>
</feature>
<dbReference type="Pfam" id="PF01957">
    <property type="entry name" value="NfeD"/>
    <property type="match status" value="1"/>
</dbReference>
<dbReference type="EMBL" id="JBHTLR010000034">
    <property type="protein sequence ID" value="MFD1218391.1"/>
    <property type="molecule type" value="Genomic_DNA"/>
</dbReference>
<dbReference type="CDD" id="cd07020">
    <property type="entry name" value="Clp_protease_NfeD_1"/>
    <property type="match status" value="1"/>
</dbReference>
<accession>A0ABW3UD34</accession>
<feature type="domain" description="NfeD1b N-terminal" evidence="10">
    <location>
        <begin position="51"/>
        <end position="146"/>
    </location>
</feature>
<keyword evidence="3 6" id="KW-1133">Transmembrane helix</keyword>
<dbReference type="Gene3D" id="2.40.50.140">
    <property type="entry name" value="Nucleic acid-binding proteins"/>
    <property type="match status" value="1"/>
</dbReference>
<feature type="domain" description="NfeD integral membrane" evidence="9">
    <location>
        <begin position="304"/>
        <end position="420"/>
    </location>
</feature>
<dbReference type="Pfam" id="PF24961">
    <property type="entry name" value="NfeD_membrane"/>
    <property type="match status" value="1"/>
</dbReference>
<evidence type="ECO:0000256" key="7">
    <source>
        <dbReference type="SAM" id="SignalP"/>
    </source>
</evidence>
<dbReference type="Pfam" id="PF25145">
    <property type="entry name" value="NfeD1b_N"/>
    <property type="match status" value="1"/>
</dbReference>
<evidence type="ECO:0000259" key="8">
    <source>
        <dbReference type="Pfam" id="PF01957"/>
    </source>
</evidence>
<evidence type="ECO:0000256" key="6">
    <source>
        <dbReference type="SAM" id="Phobius"/>
    </source>
</evidence>
<evidence type="ECO:0000313" key="12">
    <source>
        <dbReference type="Proteomes" id="UP001597264"/>
    </source>
</evidence>
<keyword evidence="12" id="KW-1185">Reference proteome</keyword>
<feature type="transmembrane region" description="Helical" evidence="6">
    <location>
        <begin position="348"/>
        <end position="365"/>
    </location>
</feature>
<name>A0ABW3UD34_9GAMM</name>
<dbReference type="InterPro" id="IPR002810">
    <property type="entry name" value="NfeD-like_C"/>
</dbReference>
<dbReference type="PANTHER" id="PTHR33507:SF4">
    <property type="entry name" value="NODULATION COMPETITIVENESS PROTEIN NFED"/>
    <property type="match status" value="1"/>
</dbReference>
<evidence type="ECO:0000259" key="9">
    <source>
        <dbReference type="Pfam" id="PF24961"/>
    </source>
</evidence>
<sequence length="493" mass="51920">MIKRLSKGVAFWLLLLVAQSLSLSLSLSLAAQESDLDTDEPHIAELSISGAIGPATTDYLVRTSDEAREKGAQLIIVRLDTPGGLDAATRDIIQHILASDIPYITYVTPAGARAASAGTYILYASHIAAMTPSTTLGAATPVQMGGMPGQDPQGDAPGERPEQRKPKPEKMEGDTGEDGKQGESEGADGTESTPPPKSTMERKVINDSVAYIRGLANRRGRNADWAEKAVREAATLTATEAQQENVIDIVAENRTDLLQQVGDREVAMASGTRKIDPATTRLPVVEYSPDWRNELLAIITNPQVAYILLLIGIYGLIFEGYSPGAMVPGIVGVISLLLALYALQVLPINYAGLALIVVGALLIAAEFFVPSFGALGIGGVIALIIGSVMLIDSDVPGMQVSKGLIGAIAGISGLALMGLLYAVGRSLRKPKVASNKAMVGRTGVVAEVTPTLLVKIDGEIWMAHSGSDLSMGQMVQVTAEQGLRLEVKPVQPE</sequence>
<dbReference type="Proteomes" id="UP001597264">
    <property type="component" value="Unassembled WGS sequence"/>
</dbReference>
<keyword evidence="7" id="KW-0732">Signal</keyword>
<evidence type="ECO:0000256" key="1">
    <source>
        <dbReference type="ARBA" id="ARBA00004141"/>
    </source>
</evidence>
<dbReference type="Gene3D" id="3.90.226.10">
    <property type="entry name" value="2-enoyl-CoA Hydratase, Chain A, domain 1"/>
    <property type="match status" value="1"/>
</dbReference>
<dbReference type="PANTHER" id="PTHR33507">
    <property type="entry name" value="INNER MEMBRANE PROTEIN YBBJ"/>
    <property type="match status" value="1"/>
</dbReference>
<dbReference type="SUPFAM" id="SSF141322">
    <property type="entry name" value="NfeD domain-like"/>
    <property type="match status" value="1"/>
</dbReference>
<feature type="signal peptide" evidence="7">
    <location>
        <begin position="1"/>
        <end position="30"/>
    </location>
</feature>
<evidence type="ECO:0000256" key="3">
    <source>
        <dbReference type="ARBA" id="ARBA00022989"/>
    </source>
</evidence>
<feature type="domain" description="NfeD-like C-terminal" evidence="8">
    <location>
        <begin position="436"/>
        <end position="489"/>
    </location>
</feature>
<comment type="caution">
    <text evidence="11">The sequence shown here is derived from an EMBL/GenBank/DDBJ whole genome shotgun (WGS) entry which is preliminary data.</text>
</comment>
<dbReference type="InterPro" id="IPR029045">
    <property type="entry name" value="ClpP/crotonase-like_dom_sf"/>
</dbReference>
<feature type="transmembrane region" description="Helical" evidence="6">
    <location>
        <begin position="372"/>
        <end position="391"/>
    </location>
</feature>
<feature type="transmembrane region" description="Helical" evidence="6">
    <location>
        <begin position="403"/>
        <end position="423"/>
    </location>
</feature>
<evidence type="ECO:0000259" key="10">
    <source>
        <dbReference type="Pfam" id="PF25145"/>
    </source>
</evidence>
<dbReference type="InterPro" id="IPR056739">
    <property type="entry name" value="NfeD_membrane"/>
</dbReference>
<evidence type="ECO:0000313" key="11">
    <source>
        <dbReference type="EMBL" id="MFD1218391.1"/>
    </source>
</evidence>
<dbReference type="InterPro" id="IPR056738">
    <property type="entry name" value="NfeD1b_N"/>
</dbReference>
<keyword evidence="2 6" id="KW-0812">Transmembrane</keyword>
<organism evidence="11 12">
    <name type="scientific">Microbulbifer celer</name>
    <dbReference type="NCBI Taxonomy" id="435905"/>
    <lineage>
        <taxon>Bacteria</taxon>
        <taxon>Pseudomonadati</taxon>
        <taxon>Pseudomonadota</taxon>
        <taxon>Gammaproteobacteria</taxon>
        <taxon>Cellvibrionales</taxon>
        <taxon>Microbulbiferaceae</taxon>
        <taxon>Microbulbifer</taxon>
    </lineage>
</organism>
<evidence type="ECO:0000256" key="2">
    <source>
        <dbReference type="ARBA" id="ARBA00022692"/>
    </source>
</evidence>
<dbReference type="InterPro" id="IPR052165">
    <property type="entry name" value="Membrane_assoc_protease"/>
</dbReference>
<feature type="chain" id="PRO_5047501980" evidence="7">
    <location>
        <begin position="31"/>
        <end position="493"/>
    </location>
</feature>
<feature type="compositionally biased region" description="Low complexity" evidence="5">
    <location>
        <begin position="143"/>
        <end position="156"/>
    </location>
</feature>
<evidence type="ECO:0000256" key="5">
    <source>
        <dbReference type="SAM" id="MobiDB-lite"/>
    </source>
</evidence>
<proteinExistence type="predicted"/>
<gene>
    <name evidence="11" type="ORF">ACFQ2X_17455</name>
</gene>
<evidence type="ECO:0000256" key="4">
    <source>
        <dbReference type="ARBA" id="ARBA00023136"/>
    </source>
</evidence>
<comment type="subcellular location">
    <subcellularLocation>
        <location evidence="1">Membrane</location>
        <topology evidence="1">Multi-pass membrane protein</topology>
    </subcellularLocation>
</comment>
<protein>
    <submittedName>
        <fullName evidence="11">Nodulation protein NfeD</fullName>
    </submittedName>
</protein>
<dbReference type="SUPFAM" id="SSF52096">
    <property type="entry name" value="ClpP/crotonase"/>
    <property type="match status" value="1"/>
</dbReference>
<dbReference type="RefSeq" id="WP_230435083.1">
    <property type="nucleotide sequence ID" value="NZ_CP087715.1"/>
</dbReference>
<keyword evidence="4 6" id="KW-0472">Membrane</keyword>
<feature type="transmembrane region" description="Helical" evidence="6">
    <location>
        <begin position="295"/>
        <end position="317"/>
    </location>
</feature>